<evidence type="ECO:0000313" key="2">
    <source>
        <dbReference type="EMBL" id="KAJ8952077.1"/>
    </source>
</evidence>
<comment type="caution">
    <text evidence="2">The sequence shown here is derived from an EMBL/GenBank/DDBJ whole genome shotgun (WGS) entry which is preliminary data.</text>
</comment>
<dbReference type="Proteomes" id="UP001162162">
    <property type="component" value="Unassembled WGS sequence"/>
</dbReference>
<proteinExistence type="predicted"/>
<organism evidence="2 3">
    <name type="scientific">Aromia moschata</name>
    <dbReference type="NCBI Taxonomy" id="1265417"/>
    <lineage>
        <taxon>Eukaryota</taxon>
        <taxon>Metazoa</taxon>
        <taxon>Ecdysozoa</taxon>
        <taxon>Arthropoda</taxon>
        <taxon>Hexapoda</taxon>
        <taxon>Insecta</taxon>
        <taxon>Pterygota</taxon>
        <taxon>Neoptera</taxon>
        <taxon>Endopterygota</taxon>
        <taxon>Coleoptera</taxon>
        <taxon>Polyphaga</taxon>
        <taxon>Cucujiformia</taxon>
        <taxon>Chrysomeloidea</taxon>
        <taxon>Cerambycidae</taxon>
        <taxon>Cerambycinae</taxon>
        <taxon>Callichromatini</taxon>
        <taxon>Aromia</taxon>
    </lineage>
</organism>
<dbReference type="EMBL" id="JAPWTK010000074">
    <property type="protein sequence ID" value="KAJ8952077.1"/>
    <property type="molecule type" value="Genomic_DNA"/>
</dbReference>
<keyword evidence="3" id="KW-1185">Reference proteome</keyword>
<evidence type="ECO:0000256" key="1">
    <source>
        <dbReference type="SAM" id="SignalP"/>
    </source>
</evidence>
<reference evidence="2" key="1">
    <citation type="journal article" date="2023" name="Insect Mol. Biol.">
        <title>Genome sequencing provides insights into the evolution of gene families encoding plant cell wall-degrading enzymes in longhorned beetles.</title>
        <authorList>
            <person name="Shin N.R."/>
            <person name="Okamura Y."/>
            <person name="Kirsch R."/>
            <person name="Pauchet Y."/>
        </authorList>
    </citation>
    <scope>NUCLEOTIDE SEQUENCE</scope>
    <source>
        <strain evidence="2">AMC_N1</strain>
    </source>
</reference>
<sequence length="132" mass="14800">MIIPLGVIALSHLAFYPLSGAKPTEKPNPYLNFFKRRPGREAIWRELPPLTLEDMNLSQKAAYITEAIARNFVDWIKTLGGDEDSYLTVEGGCGDVRNRISHKLCQIFKSRTEEYAFGTCSGCSSCHESRGE</sequence>
<gene>
    <name evidence="2" type="ORF">NQ318_010987</name>
</gene>
<feature type="signal peptide" evidence="1">
    <location>
        <begin position="1"/>
        <end position="21"/>
    </location>
</feature>
<dbReference type="AlphaFoldDB" id="A0AAV8YMH2"/>
<name>A0AAV8YMH2_9CUCU</name>
<evidence type="ECO:0000313" key="3">
    <source>
        <dbReference type="Proteomes" id="UP001162162"/>
    </source>
</evidence>
<feature type="chain" id="PRO_5043575011" evidence="1">
    <location>
        <begin position="22"/>
        <end position="132"/>
    </location>
</feature>
<keyword evidence="1" id="KW-0732">Signal</keyword>
<accession>A0AAV8YMH2</accession>
<protein>
    <submittedName>
        <fullName evidence="2">Uncharacterized protein</fullName>
    </submittedName>
</protein>